<protein>
    <submittedName>
        <fullName evidence="1">Uncharacterized protein</fullName>
    </submittedName>
</protein>
<evidence type="ECO:0000313" key="2">
    <source>
        <dbReference type="Proteomes" id="UP000775872"/>
    </source>
</evidence>
<organism evidence="1 2">
    <name type="scientific">Clonostachys solani</name>
    <dbReference type="NCBI Taxonomy" id="160281"/>
    <lineage>
        <taxon>Eukaryota</taxon>
        <taxon>Fungi</taxon>
        <taxon>Dikarya</taxon>
        <taxon>Ascomycota</taxon>
        <taxon>Pezizomycotina</taxon>
        <taxon>Sordariomycetes</taxon>
        <taxon>Hypocreomycetidae</taxon>
        <taxon>Hypocreales</taxon>
        <taxon>Bionectriaceae</taxon>
        <taxon>Clonostachys</taxon>
    </lineage>
</organism>
<dbReference type="Proteomes" id="UP000775872">
    <property type="component" value="Unassembled WGS sequence"/>
</dbReference>
<reference evidence="2" key="1">
    <citation type="submission" date="2019-06" db="EMBL/GenBank/DDBJ databases">
        <authorList>
            <person name="Broberg M."/>
        </authorList>
    </citation>
    <scope>NUCLEOTIDE SEQUENCE [LARGE SCALE GENOMIC DNA]</scope>
</reference>
<name>A0A9N9ZBR2_9HYPO</name>
<comment type="caution">
    <text evidence="1">The sequence shown here is derived from an EMBL/GenBank/DDBJ whole genome shotgun (WGS) entry which is preliminary data.</text>
</comment>
<evidence type="ECO:0000313" key="1">
    <source>
        <dbReference type="EMBL" id="CAH0052699.1"/>
    </source>
</evidence>
<sequence length="130" mass="14568">MKVLDSFNTTSDRATNASSGAYYSALAIRGTGMEIPFGDGPDCAHQTFNRRDHDDYSRGTIDELLEAIVDSVFMDIKCLKLENWSATRKPTDMPSYYNGKNTIGLFFENCDQSITVIDWGLQLWVILLGI</sequence>
<proteinExistence type="predicted"/>
<reference evidence="1 2" key="2">
    <citation type="submission" date="2021-10" db="EMBL/GenBank/DDBJ databases">
        <authorList>
            <person name="Piombo E."/>
        </authorList>
    </citation>
    <scope>NUCLEOTIDE SEQUENCE [LARGE SCALE GENOMIC DNA]</scope>
</reference>
<accession>A0A9N9ZBR2</accession>
<dbReference type="EMBL" id="CABFOC020000045">
    <property type="protein sequence ID" value="CAH0052699.1"/>
    <property type="molecule type" value="Genomic_DNA"/>
</dbReference>
<keyword evidence="2" id="KW-1185">Reference proteome</keyword>
<gene>
    <name evidence="1" type="ORF">CSOL1703_00004565</name>
</gene>
<dbReference type="AlphaFoldDB" id="A0A9N9ZBR2"/>
<dbReference type="OrthoDB" id="10675442at2759"/>